<feature type="binding site" evidence="7">
    <location>
        <position position="30"/>
    </location>
    <ligand>
        <name>3-phosphoshikimate</name>
        <dbReference type="ChEBI" id="CHEBI:145989"/>
    </ligand>
</feature>
<dbReference type="InterPro" id="IPR023193">
    <property type="entry name" value="EPSP_synthase_CS"/>
</dbReference>
<feature type="binding site" evidence="7">
    <location>
        <position position="152"/>
    </location>
    <ligand>
        <name>3-phosphoshikimate</name>
        <dbReference type="ChEBI" id="CHEBI:145989"/>
    </ligand>
</feature>
<dbReference type="Gene3D" id="3.65.10.10">
    <property type="entry name" value="Enolpyruvate transferase domain"/>
    <property type="match status" value="4"/>
</dbReference>
<evidence type="ECO:0000256" key="1">
    <source>
        <dbReference type="ARBA" id="ARBA00004811"/>
    </source>
</evidence>
<feature type="binding site" evidence="7">
    <location>
        <position position="151"/>
    </location>
    <ligand>
        <name>3-phosphoshikimate</name>
        <dbReference type="ChEBI" id="CHEBI:145989"/>
    </ligand>
</feature>
<dbReference type="PIRSF" id="PIRSF000505">
    <property type="entry name" value="EPSPS"/>
    <property type="match status" value="1"/>
</dbReference>
<feature type="binding site" evidence="7">
    <location>
        <position position="369"/>
    </location>
    <ligand>
        <name>phosphoenolpyruvate</name>
        <dbReference type="ChEBI" id="CHEBI:58702"/>
    </ligand>
</feature>
<dbReference type="GO" id="GO:0003866">
    <property type="term" value="F:3-phosphoshikimate 1-carboxyvinyltransferase activity"/>
    <property type="evidence" value="ECO:0007669"/>
    <property type="project" value="UniProtKB-EC"/>
</dbReference>
<comment type="catalytic activity">
    <reaction evidence="6">
        <text>3-phosphoshikimate + phosphoenolpyruvate = 5-O-(1-carboxyvinyl)-3-phosphoshikimate + phosphate</text>
        <dbReference type="Rhea" id="RHEA:21256"/>
        <dbReference type="ChEBI" id="CHEBI:43474"/>
        <dbReference type="ChEBI" id="CHEBI:57701"/>
        <dbReference type="ChEBI" id="CHEBI:58702"/>
        <dbReference type="ChEBI" id="CHEBI:145989"/>
        <dbReference type="EC" id="2.5.1.19"/>
    </reaction>
    <physiologicalReaction direction="left-to-right" evidence="6">
        <dbReference type="Rhea" id="RHEA:21257"/>
    </physiologicalReaction>
</comment>
<feature type="binding site" evidence="7">
    <location>
        <position position="26"/>
    </location>
    <ligand>
        <name>3-phosphoshikimate</name>
        <dbReference type="ChEBI" id="CHEBI:145989"/>
    </ligand>
</feature>
<dbReference type="InterPro" id="IPR013792">
    <property type="entry name" value="RNA3'P_cycl/enolpyr_Trfase_a/b"/>
</dbReference>
<comment type="caution">
    <text evidence="7">Lacks conserved residue(s) required for the propagation of feature annotation.</text>
</comment>
<evidence type="ECO:0000256" key="6">
    <source>
        <dbReference type="ARBA" id="ARBA00044633"/>
    </source>
</evidence>
<dbReference type="EC" id="2.5.1.19" evidence="7"/>
<dbReference type="Pfam" id="PF00275">
    <property type="entry name" value="EPSP_synthase"/>
    <property type="match status" value="2"/>
</dbReference>
<feature type="domain" description="Enolpyruvate transferase" evidence="8">
    <location>
        <begin position="14"/>
        <end position="61"/>
    </location>
</feature>
<accession>A0ABS1BXA5</accession>
<evidence type="ECO:0000256" key="3">
    <source>
        <dbReference type="ARBA" id="ARBA00022605"/>
    </source>
</evidence>
<dbReference type="HAMAP" id="MF_00210">
    <property type="entry name" value="EPSP_synth"/>
    <property type="match status" value="1"/>
</dbReference>
<dbReference type="InterPro" id="IPR036968">
    <property type="entry name" value="Enolpyruvate_Tfrase_sf"/>
</dbReference>
<feature type="binding site" evidence="7">
    <location>
        <position position="25"/>
    </location>
    <ligand>
        <name>phosphoenolpyruvate</name>
        <dbReference type="ChEBI" id="CHEBI:58702"/>
    </ligand>
</feature>
<dbReference type="Proteomes" id="UP000644147">
    <property type="component" value="Unassembled WGS sequence"/>
</dbReference>
<protein>
    <recommendedName>
        <fullName evidence="7">3-phosphoshikimate 1-carboxyvinyltransferase</fullName>
        <ecNumber evidence="7">2.5.1.19</ecNumber>
    </recommendedName>
    <alternativeName>
        <fullName evidence="7">5-enolpyruvylshikimate-3-phosphate synthase</fullName>
        <shortName evidence="7">EPSP synthase</shortName>
        <shortName evidence="7">EPSPS</shortName>
    </alternativeName>
</protein>
<comment type="subcellular location">
    <subcellularLocation>
        <location evidence="7">Cytoplasm</location>
    </subcellularLocation>
</comment>
<dbReference type="SUPFAM" id="SSF55205">
    <property type="entry name" value="EPT/RTPC-like"/>
    <property type="match status" value="1"/>
</dbReference>
<feature type="binding site" evidence="7">
    <location>
        <position position="393"/>
    </location>
    <ligand>
        <name>phosphoenolpyruvate</name>
        <dbReference type="ChEBI" id="CHEBI:58702"/>
    </ligand>
</feature>
<sequence>MSGISISISHPTGILRGTVQLPASKSESNRALIIQALSPERITLQNLSDANDTVLLQRLLHASEKEINAEDAGTVMRFLTAYFSLTNQPKVLTGTERMCHRPIGILVDALRELGVEIKYLGQEGFPPLEIKGFEPKFSGKSNVKLRGDVSSQFISALLLCAPVLPHGLRLELAGKIASRPYIEMTLALMQQFGISSSFIGNDIEIAPKTYEGGTFSVEADWSAASYWYSLVALAKKSEILLTGLKENSLQGDSKVAELMKDFGVKTTFLKEGILLTKTAETAEKIAIDFSDIPDLAQTFAVLAAAKNIALEMTGLESLRIKETDRIAALQTELARFGATLMETKPGTFLVKNDSVLGRKIAVQTYHDHRMAMAFAPLALFQEIQIGNPEVVKKSYPQFWNELRKVGFVVEGI</sequence>
<evidence type="ECO:0000256" key="7">
    <source>
        <dbReference type="HAMAP-Rule" id="MF_00210"/>
    </source>
</evidence>
<evidence type="ECO:0000313" key="9">
    <source>
        <dbReference type="EMBL" id="MBK0401786.1"/>
    </source>
</evidence>
<evidence type="ECO:0000256" key="2">
    <source>
        <dbReference type="ARBA" id="ARBA00009948"/>
    </source>
</evidence>
<dbReference type="NCBIfam" id="TIGR01356">
    <property type="entry name" value="aroA"/>
    <property type="match status" value="1"/>
</dbReference>
<feature type="binding site" evidence="7">
    <location>
        <position position="101"/>
    </location>
    <ligand>
        <name>phosphoenolpyruvate</name>
        <dbReference type="ChEBI" id="CHEBI:58702"/>
    </ligand>
</feature>
<gene>
    <name evidence="7 9" type="primary">aroA</name>
    <name evidence="9" type="ORF">I5M27_02245</name>
</gene>
<dbReference type="PANTHER" id="PTHR21090">
    <property type="entry name" value="AROM/DEHYDROQUINATE SYNTHASE"/>
    <property type="match status" value="1"/>
</dbReference>
<dbReference type="InterPro" id="IPR006264">
    <property type="entry name" value="EPSP_synthase"/>
</dbReference>
<keyword evidence="10" id="KW-1185">Reference proteome</keyword>
<evidence type="ECO:0000256" key="4">
    <source>
        <dbReference type="ARBA" id="ARBA00022679"/>
    </source>
</evidence>
<comment type="pathway">
    <text evidence="1 7">Metabolic intermediate biosynthesis; chorismate biosynthesis; chorismate from D-erythrose 4-phosphate and phosphoenolpyruvate: step 6/7.</text>
</comment>
<dbReference type="EMBL" id="JAEHFX010000001">
    <property type="protein sequence ID" value="MBK0401786.1"/>
    <property type="molecule type" value="Genomic_DNA"/>
</dbReference>
<evidence type="ECO:0000259" key="8">
    <source>
        <dbReference type="Pfam" id="PF00275"/>
    </source>
</evidence>
<feature type="binding site" evidence="7">
    <location>
        <position position="73"/>
    </location>
    <ligand>
        <name>phosphoenolpyruvate</name>
        <dbReference type="ChEBI" id="CHEBI:58702"/>
    </ligand>
</feature>
<feature type="binding site" evidence="7">
    <location>
        <position position="294"/>
    </location>
    <ligand>
        <name>3-phosphoshikimate</name>
        <dbReference type="ChEBI" id="CHEBI:145989"/>
    </ligand>
</feature>
<comment type="similarity">
    <text evidence="2 7">Belongs to the EPSP synthase family.</text>
</comment>
<comment type="subunit">
    <text evidence="7">Monomer.</text>
</comment>
<proteinExistence type="inferred from homology"/>
<dbReference type="InterPro" id="IPR001986">
    <property type="entry name" value="Enolpyruvate_Tfrase_dom"/>
</dbReference>
<keyword evidence="7" id="KW-0963">Cytoplasm</keyword>
<dbReference type="PANTHER" id="PTHR21090:SF5">
    <property type="entry name" value="PENTAFUNCTIONAL AROM POLYPEPTIDE"/>
    <property type="match status" value="1"/>
</dbReference>
<comment type="caution">
    <text evidence="9">The sequence shown here is derived from an EMBL/GenBank/DDBJ whole genome shotgun (WGS) entry which is preliminary data.</text>
</comment>
<keyword evidence="3 7" id="KW-0028">Amino-acid biosynthesis</keyword>
<dbReference type="RefSeq" id="WP_200504396.1">
    <property type="nucleotide sequence ID" value="NZ_JAEHFX010000001.1"/>
</dbReference>
<feature type="binding site" evidence="7">
    <location>
        <position position="152"/>
    </location>
    <ligand>
        <name>phosphoenolpyruvate</name>
        <dbReference type="ChEBI" id="CHEBI:58702"/>
    </ligand>
</feature>
<evidence type="ECO:0000256" key="5">
    <source>
        <dbReference type="ARBA" id="ARBA00023141"/>
    </source>
</evidence>
<feature type="binding site" evidence="7">
    <location>
        <position position="25"/>
    </location>
    <ligand>
        <name>3-phosphoshikimate</name>
        <dbReference type="ChEBI" id="CHEBI:145989"/>
    </ligand>
</feature>
<feature type="binding site" evidence="7">
    <location>
        <position position="150"/>
    </location>
    <ligand>
        <name>3-phosphoshikimate</name>
        <dbReference type="ChEBI" id="CHEBI:145989"/>
    </ligand>
</feature>
<feature type="binding site" evidence="7">
    <location>
        <position position="325"/>
    </location>
    <ligand>
        <name>phosphoenolpyruvate</name>
        <dbReference type="ChEBI" id="CHEBI:58702"/>
    </ligand>
</feature>
<feature type="domain" description="Enolpyruvate transferase" evidence="8">
    <location>
        <begin position="63"/>
        <end position="402"/>
    </location>
</feature>
<feature type="binding site" evidence="7">
    <location>
        <position position="178"/>
    </location>
    <ligand>
        <name>3-phosphoshikimate</name>
        <dbReference type="ChEBI" id="CHEBI:145989"/>
    </ligand>
</feature>
<feature type="binding site" evidence="7">
    <location>
        <position position="321"/>
    </location>
    <ligand>
        <name>3-phosphoshikimate</name>
        <dbReference type="ChEBI" id="CHEBI:145989"/>
    </ligand>
</feature>
<keyword evidence="5 7" id="KW-0057">Aromatic amino acid biosynthesis</keyword>
<comment type="function">
    <text evidence="7">Catalyzes the transfer of the enolpyruvyl moiety of phosphoenolpyruvate (PEP) to the 5-hydroxyl of shikimate-3-phosphate (S3P) to produce enolpyruvyl shikimate-3-phosphate and inorganic phosphate.</text>
</comment>
<organism evidence="9 10">
    <name type="scientific">Adhaeribacter terrigena</name>
    <dbReference type="NCBI Taxonomy" id="2793070"/>
    <lineage>
        <taxon>Bacteria</taxon>
        <taxon>Pseudomonadati</taxon>
        <taxon>Bacteroidota</taxon>
        <taxon>Cytophagia</taxon>
        <taxon>Cytophagales</taxon>
        <taxon>Hymenobacteraceae</taxon>
        <taxon>Adhaeribacter</taxon>
    </lineage>
</organism>
<name>A0ABS1BXA5_9BACT</name>
<dbReference type="CDD" id="cd01556">
    <property type="entry name" value="EPSP_synthase"/>
    <property type="match status" value="1"/>
</dbReference>
<keyword evidence="4 7" id="KW-0808">Transferase</keyword>
<evidence type="ECO:0000313" key="10">
    <source>
        <dbReference type="Proteomes" id="UP000644147"/>
    </source>
</evidence>
<dbReference type="PROSITE" id="PS00885">
    <property type="entry name" value="EPSP_SYNTHASE_2"/>
    <property type="match status" value="1"/>
</dbReference>
<reference evidence="9 10" key="1">
    <citation type="submission" date="2020-12" db="EMBL/GenBank/DDBJ databases">
        <title>Bacterial novel species Adhaeribacter sp. BT258 isolated from soil.</title>
        <authorList>
            <person name="Jung H.-Y."/>
        </authorList>
    </citation>
    <scope>NUCLEOTIDE SEQUENCE [LARGE SCALE GENOMIC DNA]</scope>
    <source>
        <strain evidence="9 10">BT258</strain>
    </source>
</reference>
<feature type="active site" description="Proton acceptor" evidence="7">
    <location>
        <position position="294"/>
    </location>
</feature>